<sequence length="173" mass="18776">MDDMLEPSAARMALIEKIRARVAVEQHVLLGKNDPILSVVLIMEEVIKQYGEAIADDIQLNQEQLGIQLQTVVEGAKESAGKLITDSAGYMSKQMVAAGDQVKRDILQAASEIRAQATNDSNRMQEDSRRVHDQVHSMRTEVVDAKKGINLAMIVTVISAAIAVGASVIALLK</sequence>
<keyword evidence="1" id="KW-0812">Transmembrane</keyword>
<accession>Q7WZM8</accession>
<keyword evidence="2" id="KW-0614">Plasmid</keyword>
<dbReference type="AlphaFoldDB" id="Q7WZM8"/>
<dbReference type="EMBL" id="AY299014">
    <property type="protein sequence ID" value="AAP82044.1"/>
    <property type="molecule type" value="Genomic_DNA"/>
</dbReference>
<keyword evidence="1" id="KW-1133">Transmembrane helix</keyword>
<name>Q7WZM8_STEMA</name>
<gene>
    <name evidence="2" type="primary">traM</name>
</gene>
<geneLocation type="plasmid" evidence="2">
    <name>pBI1063</name>
</geneLocation>
<keyword evidence="1" id="KW-0472">Membrane</keyword>
<reference evidence="2" key="1">
    <citation type="submission" date="2003-05" db="EMBL/GenBank/DDBJ databases">
        <title>Characterization of the transfer region of the 68 kb plasmid pBI1063.</title>
        <authorList>
            <person name="Battermann A."/>
            <person name="Disque-Kochem C."/>
            <person name="Dreiseikelmann B."/>
        </authorList>
    </citation>
    <scope>NUCLEOTIDE SEQUENCE</scope>
    <source>
        <plasmid evidence="2">pBI1063</plasmid>
    </source>
</reference>
<proteinExistence type="predicted"/>
<feature type="transmembrane region" description="Helical" evidence="1">
    <location>
        <begin position="148"/>
        <end position="172"/>
    </location>
</feature>
<organism evidence="2">
    <name type="scientific">Stenotrophomonas maltophilia</name>
    <name type="common">Pseudomonas maltophilia</name>
    <name type="synonym">Xanthomonas maltophilia</name>
    <dbReference type="NCBI Taxonomy" id="40324"/>
    <lineage>
        <taxon>Bacteria</taxon>
        <taxon>Pseudomonadati</taxon>
        <taxon>Pseudomonadota</taxon>
        <taxon>Gammaproteobacteria</taxon>
        <taxon>Lysobacterales</taxon>
        <taxon>Lysobacteraceae</taxon>
        <taxon>Stenotrophomonas</taxon>
        <taxon>Stenotrophomonas maltophilia group</taxon>
    </lineage>
</organism>
<protein>
    <submittedName>
        <fullName evidence="2">Putative transfer protein</fullName>
    </submittedName>
</protein>
<evidence type="ECO:0000313" key="2">
    <source>
        <dbReference type="EMBL" id="AAP82044.1"/>
    </source>
</evidence>
<evidence type="ECO:0000256" key="1">
    <source>
        <dbReference type="SAM" id="Phobius"/>
    </source>
</evidence>